<dbReference type="Proteomes" id="UP000443070">
    <property type="component" value="Unassembled WGS sequence"/>
</dbReference>
<organism evidence="2 5">
    <name type="scientific">Phascolarctobacterium faecium</name>
    <dbReference type="NCBI Taxonomy" id="33025"/>
    <lineage>
        <taxon>Bacteria</taxon>
        <taxon>Bacillati</taxon>
        <taxon>Bacillota</taxon>
        <taxon>Negativicutes</taxon>
        <taxon>Acidaminococcales</taxon>
        <taxon>Acidaminococcaceae</taxon>
        <taxon>Phascolarctobacterium</taxon>
    </lineage>
</organism>
<keyword evidence="4" id="KW-1185">Reference proteome</keyword>
<dbReference type="EMBL" id="WNBM01000001">
    <property type="protein sequence ID" value="MTT75191.1"/>
    <property type="molecule type" value="Genomic_DNA"/>
</dbReference>
<accession>A0A7X2XED6</accession>
<evidence type="ECO:0000313" key="4">
    <source>
        <dbReference type="Proteomes" id="UP000443070"/>
    </source>
</evidence>
<dbReference type="PANTHER" id="PTHR43404:SF2">
    <property type="entry name" value="LIPOPOLYSACCHARIDE CHOLINEPHOSPHOTRANSFERASE LICD"/>
    <property type="match status" value="1"/>
</dbReference>
<reference evidence="4 5" key="1">
    <citation type="journal article" date="2019" name="Nat. Med.">
        <title>A library of human gut bacterial isolates paired with longitudinal multiomics data enables mechanistic microbiome research.</title>
        <authorList>
            <person name="Poyet M."/>
            <person name="Groussin M."/>
            <person name="Gibbons S.M."/>
            <person name="Avila-Pacheco J."/>
            <person name="Jiang X."/>
            <person name="Kearney S.M."/>
            <person name="Perrotta A.R."/>
            <person name="Berdy B."/>
            <person name="Zhao S."/>
            <person name="Lieberman T.D."/>
            <person name="Swanson P.K."/>
            <person name="Smith M."/>
            <person name="Roesemann S."/>
            <person name="Alexander J.E."/>
            <person name="Rich S.A."/>
            <person name="Livny J."/>
            <person name="Vlamakis H."/>
            <person name="Clish C."/>
            <person name="Bullock K."/>
            <person name="Deik A."/>
            <person name="Scott J."/>
            <person name="Pierce K.A."/>
            <person name="Xavier R.J."/>
            <person name="Alm E.J."/>
        </authorList>
    </citation>
    <scope>NUCLEOTIDE SEQUENCE [LARGE SCALE GENOMIC DNA]</scope>
    <source>
        <strain evidence="2 5">BIOML-A13</strain>
        <strain evidence="3 4">BIOML-A3</strain>
    </source>
</reference>
<evidence type="ECO:0000259" key="1">
    <source>
        <dbReference type="Pfam" id="PF04991"/>
    </source>
</evidence>
<proteinExistence type="predicted"/>
<gene>
    <name evidence="2" type="ORF">GMD11_02770</name>
    <name evidence="3" type="ORF">GMD18_02770</name>
</gene>
<dbReference type="Pfam" id="PF04991">
    <property type="entry name" value="LicD"/>
    <property type="match status" value="1"/>
</dbReference>
<dbReference type="InterPro" id="IPR052942">
    <property type="entry name" value="LPS_cholinephosphotransferase"/>
</dbReference>
<dbReference type="PANTHER" id="PTHR43404">
    <property type="entry name" value="LIPOPOLYSACCHARIDE CHOLINEPHOSPHOTRANSFERASE LICD"/>
    <property type="match status" value="1"/>
</dbReference>
<comment type="caution">
    <text evidence="2">The sequence shown here is derived from an EMBL/GenBank/DDBJ whole genome shotgun (WGS) entry which is preliminary data.</text>
</comment>
<dbReference type="RefSeq" id="WP_154338768.1">
    <property type="nucleotide sequence ID" value="NZ_WNBG01000001.1"/>
</dbReference>
<evidence type="ECO:0000313" key="5">
    <source>
        <dbReference type="Proteomes" id="UP000484547"/>
    </source>
</evidence>
<dbReference type="InterPro" id="IPR007074">
    <property type="entry name" value="LicD/FKTN/FKRP_NTP_transf"/>
</dbReference>
<dbReference type="GO" id="GO:0009100">
    <property type="term" value="P:glycoprotein metabolic process"/>
    <property type="evidence" value="ECO:0007669"/>
    <property type="project" value="UniProtKB-ARBA"/>
</dbReference>
<protein>
    <recommendedName>
        <fullName evidence="1">LicD/FKTN/FKRP nucleotidyltransferase domain-containing protein</fullName>
    </recommendedName>
</protein>
<feature type="domain" description="LicD/FKTN/FKRP nucleotidyltransferase" evidence="1">
    <location>
        <begin position="24"/>
        <end position="256"/>
    </location>
</feature>
<dbReference type="AlphaFoldDB" id="A0A7X2XED6"/>
<sequence length="283" mass="33563">MKEINLEELKNIELNMLIDFAKFCDDNNFTYYLSGGTLLGAIRHRGFIPWDDDIDIMMPREDYNKAIKTYKNDIYKIDSILVNPNSYNRYARINNIKTKLESNLRQHLKESVFIDIFPIDGLAGSKFKQDVIFGIQQILIAFHLSTILKYTISSRYEDREAGFFAWRKYLRTFIKFVMVATIGRTNPGIWASILNKIASRYSFYNRDYVAILVSGPHFTKERMPKNIYKNKVKVEFEGYKFWAPDGYNYYLKSLYGNYMELPPIDKRISHHDFKAYWKEEKDI</sequence>
<name>A0A7X2XED6_9FIRM</name>
<dbReference type="Proteomes" id="UP000484547">
    <property type="component" value="Unassembled WGS sequence"/>
</dbReference>
<evidence type="ECO:0000313" key="2">
    <source>
        <dbReference type="EMBL" id="MTT75191.1"/>
    </source>
</evidence>
<dbReference type="OrthoDB" id="9786100at2"/>
<dbReference type="EMBL" id="WNBW01000001">
    <property type="protein sequence ID" value="MTU03323.1"/>
    <property type="molecule type" value="Genomic_DNA"/>
</dbReference>
<evidence type="ECO:0000313" key="3">
    <source>
        <dbReference type="EMBL" id="MTU03323.1"/>
    </source>
</evidence>